<dbReference type="AlphaFoldDB" id="A0A7S3A554"/>
<feature type="region of interest" description="Disordered" evidence="1">
    <location>
        <begin position="1"/>
        <end position="28"/>
    </location>
</feature>
<dbReference type="EMBL" id="HBHW01037342">
    <property type="protein sequence ID" value="CAE0060654.1"/>
    <property type="molecule type" value="Transcribed_RNA"/>
</dbReference>
<proteinExistence type="predicted"/>
<keyword evidence="2" id="KW-1133">Transmembrane helix</keyword>
<sequence>MVNSPGNLLSNEGSGHKKKRPSLLDETYSRRQESKAVAVADESKVVSLRAGVFGILSFVVGQSVLIGALIDNGHHHAYVVLDICVGVLLLCVGSWTLLPVFQAYRKVSGYRIPTELQDLF</sequence>
<evidence type="ECO:0000256" key="2">
    <source>
        <dbReference type="SAM" id="Phobius"/>
    </source>
</evidence>
<feature type="transmembrane region" description="Helical" evidence="2">
    <location>
        <begin position="50"/>
        <end position="70"/>
    </location>
</feature>
<evidence type="ECO:0000313" key="4">
    <source>
        <dbReference type="EMBL" id="CAE0060655.1"/>
    </source>
</evidence>
<gene>
    <name evidence="3" type="ORF">RMAR00112_LOCUS28720</name>
    <name evidence="4" type="ORF">RMAR00112_LOCUS28721</name>
</gene>
<keyword evidence="2" id="KW-0812">Transmembrane</keyword>
<accession>A0A7S3A554</accession>
<evidence type="ECO:0000313" key="3">
    <source>
        <dbReference type="EMBL" id="CAE0060654.1"/>
    </source>
</evidence>
<feature type="transmembrane region" description="Helical" evidence="2">
    <location>
        <begin position="76"/>
        <end position="101"/>
    </location>
</feature>
<protein>
    <submittedName>
        <fullName evidence="3">Uncharacterized protein</fullName>
    </submittedName>
</protein>
<organism evidence="3">
    <name type="scientific">Rhodosorus marinus</name>
    <dbReference type="NCBI Taxonomy" id="101924"/>
    <lineage>
        <taxon>Eukaryota</taxon>
        <taxon>Rhodophyta</taxon>
        <taxon>Stylonematophyceae</taxon>
        <taxon>Stylonematales</taxon>
        <taxon>Stylonemataceae</taxon>
        <taxon>Rhodosorus</taxon>
    </lineage>
</organism>
<dbReference type="EMBL" id="HBHW01037343">
    <property type="protein sequence ID" value="CAE0060655.1"/>
    <property type="molecule type" value="Transcribed_RNA"/>
</dbReference>
<keyword evidence="2" id="KW-0472">Membrane</keyword>
<name>A0A7S3A554_9RHOD</name>
<evidence type="ECO:0000256" key="1">
    <source>
        <dbReference type="SAM" id="MobiDB-lite"/>
    </source>
</evidence>
<feature type="compositionally biased region" description="Polar residues" evidence="1">
    <location>
        <begin position="1"/>
        <end position="13"/>
    </location>
</feature>
<reference evidence="3" key="1">
    <citation type="submission" date="2021-01" db="EMBL/GenBank/DDBJ databases">
        <authorList>
            <person name="Corre E."/>
            <person name="Pelletier E."/>
            <person name="Niang G."/>
            <person name="Scheremetjew M."/>
            <person name="Finn R."/>
            <person name="Kale V."/>
            <person name="Holt S."/>
            <person name="Cochrane G."/>
            <person name="Meng A."/>
            <person name="Brown T."/>
            <person name="Cohen L."/>
        </authorList>
    </citation>
    <scope>NUCLEOTIDE SEQUENCE</scope>
    <source>
        <strain evidence="3">CCMP 769</strain>
    </source>
</reference>